<evidence type="ECO:0000313" key="2">
    <source>
        <dbReference type="EMBL" id="MDY0396096.1"/>
    </source>
</evidence>
<proteinExistence type="predicted"/>
<sequence length="77" mass="9097">MAGENSKKSLPLQKRMENLERQLQKHEEMFDRHEKNINELEKNMGGMAYGFFEGNRRRCGFHAGLGKKIRRIVSFSR</sequence>
<evidence type="ECO:0008006" key="4">
    <source>
        <dbReference type="Google" id="ProtNLM"/>
    </source>
</evidence>
<keyword evidence="3" id="KW-1185">Reference proteome</keyword>
<dbReference type="Proteomes" id="UP001281447">
    <property type="component" value="Unassembled WGS sequence"/>
</dbReference>
<reference evidence="2 3" key="1">
    <citation type="submission" date="2023-10" db="EMBL/GenBank/DDBJ databases">
        <title>Virgibacillus halophilus 5B73C genome.</title>
        <authorList>
            <person name="Miliotis G."/>
            <person name="Sengupta P."/>
            <person name="Hameed A."/>
            <person name="Chuvochina M."/>
            <person name="Mcdonagh F."/>
            <person name="Simpson A.C."/>
            <person name="Singh N.K."/>
            <person name="Rekha P.D."/>
            <person name="Raman K."/>
            <person name="Hugenholtz P."/>
            <person name="Venkateswaran K."/>
        </authorList>
    </citation>
    <scope>NUCLEOTIDE SEQUENCE [LARGE SCALE GENOMIC DNA]</scope>
    <source>
        <strain evidence="2 3">5B73C</strain>
    </source>
</reference>
<evidence type="ECO:0000313" key="3">
    <source>
        <dbReference type="Proteomes" id="UP001281447"/>
    </source>
</evidence>
<dbReference type="EMBL" id="JAWDIP010000004">
    <property type="protein sequence ID" value="MDY0396096.1"/>
    <property type="molecule type" value="Genomic_DNA"/>
</dbReference>
<organism evidence="2 3">
    <name type="scientific">Tigheibacillus halophilus</name>
    <dbReference type="NCBI Taxonomy" id="361280"/>
    <lineage>
        <taxon>Bacteria</taxon>
        <taxon>Bacillati</taxon>
        <taxon>Bacillota</taxon>
        <taxon>Bacilli</taxon>
        <taxon>Bacillales</taxon>
        <taxon>Bacillaceae</taxon>
        <taxon>Tigheibacillus</taxon>
    </lineage>
</organism>
<evidence type="ECO:0000256" key="1">
    <source>
        <dbReference type="SAM" id="Coils"/>
    </source>
</evidence>
<name>A0ABU5C9T5_9BACI</name>
<accession>A0ABU5C9T5</accession>
<keyword evidence="1" id="KW-0175">Coiled coil</keyword>
<protein>
    <recommendedName>
        <fullName evidence="4">Small, acid-soluble spore protein, alpha/beta type</fullName>
    </recommendedName>
</protein>
<feature type="coiled-coil region" evidence="1">
    <location>
        <begin position="9"/>
        <end position="43"/>
    </location>
</feature>
<comment type="caution">
    <text evidence="2">The sequence shown here is derived from an EMBL/GenBank/DDBJ whole genome shotgun (WGS) entry which is preliminary data.</text>
</comment>
<gene>
    <name evidence="2" type="ORF">RWE15_19170</name>
</gene>